<evidence type="ECO:0000313" key="1">
    <source>
        <dbReference type="EMBL" id="AEW45480.1"/>
    </source>
</evidence>
<protein>
    <submittedName>
        <fullName evidence="1">Uncharacterized protein</fullName>
    </submittedName>
</protein>
<name>H6N758_MYCHN</name>
<dbReference type="OrthoDB" id="402377at2"/>
<sequence length="154" mass="18116">MSRGKILLGFGGAGVTTLAALFGNSKIKEHNYRIKMEKFRKTAKRVNGYLNDLVNRREWDKDTKIYDPEHEIWDRKFQSYMNQWHDNKFQYVPPKVKNNLESFKNFCFEQMESNAEKDLKDINASNIPPEKGYLEYCLVSDVELKQLIPESQSV</sequence>
<dbReference type="KEGG" id="mhe:MHC_03100"/>
<dbReference type="AlphaFoldDB" id="H6N758"/>
<dbReference type="Proteomes" id="UP000009135">
    <property type="component" value="Chromosome"/>
</dbReference>
<dbReference type="HOGENOM" id="CLU_1747615_0_0_14"/>
<keyword evidence="2" id="KW-1185">Reference proteome</keyword>
<evidence type="ECO:0000313" key="2">
    <source>
        <dbReference type="Proteomes" id="UP000009135"/>
    </source>
</evidence>
<gene>
    <name evidence="1" type="ordered locus">MHC_03100</name>
</gene>
<dbReference type="STRING" id="1111676.MHC_03100"/>
<reference evidence="1 2" key="1">
    <citation type="journal article" date="2012" name="J. Bacteriol.">
        <title>Complete genome sequence of Mycoplasma haemocanis strain Illinois.</title>
        <authorList>
            <person name="do Nascimento N.C."/>
            <person name="Guimaraes A.M."/>
            <person name="Santos A.P."/>
            <person name="Sanmiguel P.J."/>
            <person name="Messick J.B."/>
        </authorList>
    </citation>
    <scope>NUCLEOTIDE SEQUENCE [LARGE SCALE GENOMIC DNA]</scope>
    <source>
        <strain evidence="1 2">Illinois</strain>
    </source>
</reference>
<dbReference type="EMBL" id="CP003199">
    <property type="protein sequence ID" value="AEW45480.1"/>
    <property type="molecule type" value="Genomic_DNA"/>
</dbReference>
<accession>H6N758</accession>
<proteinExistence type="predicted"/>
<organism evidence="1 2">
    <name type="scientific">Mycoplasma haemocanis (strain Illinois)</name>
    <dbReference type="NCBI Taxonomy" id="1111676"/>
    <lineage>
        <taxon>Bacteria</taxon>
        <taxon>Bacillati</taxon>
        <taxon>Mycoplasmatota</taxon>
        <taxon>Mollicutes</taxon>
        <taxon>Mycoplasmataceae</taxon>
        <taxon>Mycoplasma</taxon>
    </lineage>
</organism>